<dbReference type="Pfam" id="PF09750">
    <property type="entry name" value="DRY_EERY"/>
    <property type="match status" value="1"/>
</dbReference>
<evidence type="ECO:0000259" key="8">
    <source>
        <dbReference type="PROSITE" id="PS50128"/>
    </source>
</evidence>
<keyword evidence="5" id="KW-0804">Transcription</keyword>
<dbReference type="SMART" id="SM00648">
    <property type="entry name" value="SWAP"/>
    <property type="match status" value="2"/>
</dbReference>
<feature type="domain" description="SURP motif" evidence="8">
    <location>
        <begin position="443"/>
        <end position="485"/>
    </location>
</feature>
<accession>A0A8X9A076</accession>
<dbReference type="PANTHER" id="PTHR13161:SF15">
    <property type="entry name" value="SPLICING FACTOR, SUPPRESSOR OF WHITE-APRICOT HOMOLOG"/>
    <property type="match status" value="1"/>
</dbReference>
<feature type="compositionally biased region" description="Basic residues" evidence="7">
    <location>
        <begin position="873"/>
        <end position="882"/>
    </location>
</feature>
<comment type="caution">
    <text evidence="9">The sequence shown here is derived from an EMBL/GenBank/DDBJ whole genome shotgun (WGS) entry which is preliminary data.</text>
</comment>
<name>A0A8X9A076_SALSN</name>
<dbReference type="InterPro" id="IPR035967">
    <property type="entry name" value="SWAP/Surp_sf"/>
</dbReference>
<feature type="compositionally biased region" description="Basic and acidic residues" evidence="7">
    <location>
        <begin position="914"/>
        <end position="933"/>
    </location>
</feature>
<feature type="region of interest" description="Disordered" evidence="7">
    <location>
        <begin position="395"/>
        <end position="436"/>
    </location>
</feature>
<dbReference type="GO" id="GO:0000395">
    <property type="term" value="P:mRNA 5'-splice site recognition"/>
    <property type="evidence" value="ECO:0007669"/>
    <property type="project" value="TreeGrafter"/>
</dbReference>
<dbReference type="AlphaFoldDB" id="A0A8X9A076"/>
<evidence type="ECO:0000256" key="3">
    <source>
        <dbReference type="ARBA" id="ARBA00022884"/>
    </source>
</evidence>
<keyword evidence="4" id="KW-0805">Transcription regulation</keyword>
<evidence type="ECO:0000256" key="7">
    <source>
        <dbReference type="SAM" id="MobiDB-lite"/>
    </source>
</evidence>
<evidence type="ECO:0000256" key="4">
    <source>
        <dbReference type="ARBA" id="ARBA00023015"/>
    </source>
</evidence>
<dbReference type="EMBL" id="PNBA02000005">
    <property type="protein sequence ID" value="KAG6423837.1"/>
    <property type="molecule type" value="Genomic_DNA"/>
</dbReference>
<feature type="compositionally biased region" description="Basic and acidic residues" evidence="7">
    <location>
        <begin position="835"/>
        <end position="848"/>
    </location>
</feature>
<dbReference type="Pfam" id="PF01805">
    <property type="entry name" value="Surp"/>
    <property type="match status" value="2"/>
</dbReference>
<feature type="compositionally biased region" description="Basic residues" evidence="7">
    <location>
        <begin position="1007"/>
        <end position="1017"/>
    </location>
</feature>
<reference evidence="9" key="2">
    <citation type="submission" date="2020-08" db="EMBL/GenBank/DDBJ databases">
        <title>Plant Genome Project.</title>
        <authorList>
            <person name="Zhang R.-G."/>
        </authorList>
    </citation>
    <scope>NUCLEOTIDE SEQUENCE</scope>
    <source>
        <strain evidence="9">Huo1</strain>
        <tissue evidence="9">Leaf</tissue>
    </source>
</reference>
<protein>
    <recommendedName>
        <fullName evidence="8">SURP motif domain-containing protein</fullName>
    </recommendedName>
</protein>
<dbReference type="SUPFAM" id="SSF109905">
    <property type="entry name" value="Surp module (SWAP domain)"/>
    <property type="match status" value="2"/>
</dbReference>
<keyword evidence="10" id="KW-1185">Reference proteome</keyword>
<evidence type="ECO:0000256" key="5">
    <source>
        <dbReference type="ARBA" id="ARBA00023163"/>
    </source>
</evidence>
<feature type="compositionally biased region" description="Basic residues" evidence="7">
    <location>
        <begin position="1028"/>
        <end position="1061"/>
    </location>
</feature>
<keyword evidence="1" id="KW-0507">mRNA processing</keyword>
<dbReference type="InterPro" id="IPR040397">
    <property type="entry name" value="SWAP"/>
</dbReference>
<feature type="compositionally biased region" description="Basic and acidic residues" evidence="7">
    <location>
        <begin position="408"/>
        <end position="422"/>
    </location>
</feature>
<dbReference type="Gene3D" id="1.10.10.790">
    <property type="entry name" value="Surp module"/>
    <property type="match status" value="2"/>
</dbReference>
<proteinExistence type="predicted"/>
<evidence type="ECO:0000313" key="10">
    <source>
        <dbReference type="Proteomes" id="UP000298416"/>
    </source>
</evidence>
<feature type="compositionally biased region" description="Basic and acidic residues" evidence="7">
    <location>
        <begin position="946"/>
        <end position="956"/>
    </location>
</feature>
<feature type="compositionally biased region" description="Polar residues" evidence="7">
    <location>
        <begin position="1112"/>
        <end position="1127"/>
    </location>
</feature>
<feature type="compositionally biased region" description="Basic and acidic residues" evidence="7">
    <location>
        <begin position="992"/>
        <end position="1006"/>
    </location>
</feature>
<dbReference type="GO" id="GO:0003723">
    <property type="term" value="F:RNA binding"/>
    <property type="evidence" value="ECO:0007669"/>
    <property type="project" value="UniProtKB-KW"/>
</dbReference>
<keyword evidence="6" id="KW-0508">mRNA splicing</keyword>
<evidence type="ECO:0000256" key="1">
    <source>
        <dbReference type="ARBA" id="ARBA00022664"/>
    </source>
</evidence>
<feature type="domain" description="SURP motif" evidence="8">
    <location>
        <begin position="257"/>
        <end position="299"/>
    </location>
</feature>
<evidence type="ECO:0000313" key="9">
    <source>
        <dbReference type="EMBL" id="KAG6423837.1"/>
    </source>
</evidence>
<feature type="compositionally biased region" description="Basic and acidic residues" evidence="7">
    <location>
        <begin position="736"/>
        <end position="755"/>
    </location>
</feature>
<gene>
    <name evidence="9" type="ORF">SASPL_114241</name>
</gene>
<dbReference type="SMART" id="SM01141">
    <property type="entry name" value="DRY_EERY"/>
    <property type="match status" value="1"/>
</dbReference>
<evidence type="ECO:0000256" key="6">
    <source>
        <dbReference type="ARBA" id="ARBA00023187"/>
    </source>
</evidence>
<dbReference type="PANTHER" id="PTHR13161">
    <property type="entry name" value="SPLICING FACTOR SUPPRESSOR OF WHITE APRICOT"/>
    <property type="match status" value="1"/>
</dbReference>
<dbReference type="Proteomes" id="UP000298416">
    <property type="component" value="Unassembled WGS sequence"/>
</dbReference>
<feature type="compositionally biased region" description="Basic residues" evidence="7">
    <location>
        <begin position="934"/>
        <end position="945"/>
    </location>
</feature>
<dbReference type="InterPro" id="IPR000061">
    <property type="entry name" value="Surp"/>
</dbReference>
<feature type="compositionally biased region" description="Basic residues" evidence="7">
    <location>
        <begin position="901"/>
        <end position="911"/>
    </location>
</feature>
<feature type="compositionally biased region" description="Acidic residues" evidence="7">
    <location>
        <begin position="887"/>
        <end position="897"/>
    </location>
</feature>
<dbReference type="InterPro" id="IPR019147">
    <property type="entry name" value="SWAP_N_domain"/>
</dbReference>
<feature type="compositionally biased region" description="Basic and acidic residues" evidence="7">
    <location>
        <begin position="784"/>
        <end position="819"/>
    </location>
</feature>
<dbReference type="PROSITE" id="PS50128">
    <property type="entry name" value="SURP"/>
    <property type="match status" value="2"/>
</dbReference>
<feature type="region of interest" description="Disordered" evidence="7">
    <location>
        <begin position="732"/>
        <end position="1133"/>
    </location>
</feature>
<keyword evidence="2" id="KW-0677">Repeat</keyword>
<feature type="compositionally biased region" description="Polar residues" evidence="7">
    <location>
        <begin position="605"/>
        <end position="625"/>
    </location>
</feature>
<sequence>MDMEIIGRHSLLFDDDAMLAFVNSGDALVEWHSLQIDRYDVRHLLSAPPPPRRRNRSHEPRASDDPSIEFLIDQERYLDLPLESNHPAGLGLLGAWRALILNEINRLIRRNCAPESLLRANHRTLGRQMKRCDSYLVQRNLKIIFYPDLEEEKEEKPSNSGGYHAIAFSYGNNDDSADQKSTNIEMEAKGYLPPFFVPGDIVLIFRCLEQGCNSCALRLLYTGTFCPFDVMAKGCAGGIRKVEVSLRTPPAEKVHHIIARTAIFVSKHGGQSEIILRVKQGDNPTFGFLMPDHHLHTYFRYLVEHPELLHPEIDEKSQNGRKMGTEHNNSGNTGGALSFLGSVYGSGEDEDTDDGVNASLSHAAKNMESVEIAAKDKSGKSILSKKDKVPALKNTSIIGSKRKSVKGSKKEDNSGAKEEKLRNHGIGATSKPIVEPPPELKRMVDKLVEFITRNGRQFEATLLEQDSKLERFPFLLSSNQYHSYYVKALEAAQESKVNGKSFYPGQEDLGGRGISRKGSLSKETGISHSTSELCDVPFESDRKEKFKMVIGKSKKDAQEAEKESQECGFTVGAAAAAAILQAATKGIKSSGLRYITNTASNSHINTIRNENGQPANSGNLQSLLPYSTGEKSEQSGSCNPSASHEVAGGDDYSNSNLTEEQRLKATRLKRAKMFVAMLKSGALPSRTGASRGSSAEPVEHGVWRFAAEGRYASQEREGSAPAVVYKSAVECSFSERQSDQQSKRKYRSESIGRKDEEEDSDREGHLFRKRRISRRSEDDENENAVEKEHRYNQEKGRHQSHSTEDNKKGESCEEYKDTKSLLSSHHSQDDNESEGMCKEDREAKDNGRHPKRKYRSRSQREDEEVGNAVEKDRKHRRSKRRSPSSSEESDNGEESDGQDAKHKHYRSKHTSRISQRDANVREGAYKEERDKEHKRSHGSRSRRHESKNAVEKEDKKYRRKHSSHLSYEENGGESSGDEKENHRSKSSHSKHKNDGREDIYIEEKDRKRSRKSSHSRHSSSESPSRHSSERHKKHRSSRTSHHSDNKHRHRKDRKSHHRHKHDGSSDDEHQHRASSCHPEKESLDLEEGEISSKDESKGIVSGDGNREASVDVASSEQRAPSLPSETTEVPADLRAKIRAMLMATR</sequence>
<feature type="compositionally biased region" description="Basic and acidic residues" evidence="7">
    <location>
        <begin position="1062"/>
        <end position="1083"/>
    </location>
</feature>
<feature type="region of interest" description="Disordered" evidence="7">
    <location>
        <begin position="605"/>
        <end position="657"/>
    </location>
</feature>
<reference evidence="9" key="1">
    <citation type="submission" date="2018-01" db="EMBL/GenBank/DDBJ databases">
        <authorList>
            <person name="Mao J.F."/>
        </authorList>
    </citation>
    <scope>NUCLEOTIDE SEQUENCE</scope>
    <source>
        <strain evidence="9">Huo1</strain>
        <tissue evidence="9">Leaf</tissue>
    </source>
</reference>
<dbReference type="FunFam" id="1.10.10.790:FF:000002">
    <property type="entry name" value="Splicing factor 3A subunit 1"/>
    <property type="match status" value="1"/>
</dbReference>
<organism evidence="9">
    <name type="scientific">Salvia splendens</name>
    <name type="common">Scarlet sage</name>
    <dbReference type="NCBI Taxonomy" id="180675"/>
    <lineage>
        <taxon>Eukaryota</taxon>
        <taxon>Viridiplantae</taxon>
        <taxon>Streptophyta</taxon>
        <taxon>Embryophyta</taxon>
        <taxon>Tracheophyta</taxon>
        <taxon>Spermatophyta</taxon>
        <taxon>Magnoliopsida</taxon>
        <taxon>eudicotyledons</taxon>
        <taxon>Gunneridae</taxon>
        <taxon>Pentapetalae</taxon>
        <taxon>asterids</taxon>
        <taxon>lamiids</taxon>
        <taxon>Lamiales</taxon>
        <taxon>Lamiaceae</taxon>
        <taxon>Nepetoideae</taxon>
        <taxon>Mentheae</taxon>
        <taxon>Salviinae</taxon>
        <taxon>Salvia</taxon>
        <taxon>Salvia subgen. Calosphace</taxon>
        <taxon>core Calosphace</taxon>
    </lineage>
</organism>
<keyword evidence="3" id="KW-0694">RNA-binding</keyword>
<evidence type="ECO:0000256" key="2">
    <source>
        <dbReference type="ARBA" id="ARBA00022737"/>
    </source>
</evidence>